<dbReference type="SUPFAM" id="SSF53927">
    <property type="entry name" value="Cytidine deaminase-like"/>
    <property type="match status" value="1"/>
</dbReference>
<dbReference type="GO" id="GO:0006152">
    <property type="term" value="P:purine nucleoside catabolic process"/>
    <property type="evidence" value="ECO:0007669"/>
    <property type="project" value="TreeGrafter"/>
</dbReference>
<evidence type="ECO:0000313" key="5">
    <source>
        <dbReference type="Proteomes" id="UP001139502"/>
    </source>
</evidence>
<comment type="caution">
    <text evidence="4">The sequence shown here is derived from an EMBL/GenBank/DDBJ whole genome shotgun (WGS) entry which is preliminary data.</text>
</comment>
<reference evidence="4" key="1">
    <citation type="submission" date="2022-06" db="EMBL/GenBank/DDBJ databases">
        <title>Rothia sp. isolated from sandalwood seedling.</title>
        <authorList>
            <person name="Tuikhar N."/>
            <person name="Kirdat K."/>
            <person name="Thorat V."/>
            <person name="Swetha P."/>
            <person name="Padma S."/>
            <person name="Sundararaj R."/>
            <person name="Yadav A."/>
        </authorList>
    </citation>
    <scope>NUCLEOTIDE SEQUENCE</scope>
    <source>
        <strain evidence="4">AR01</strain>
    </source>
</reference>
<dbReference type="PANTHER" id="PTHR11079">
    <property type="entry name" value="CYTOSINE DEAMINASE FAMILY MEMBER"/>
    <property type="match status" value="1"/>
</dbReference>
<dbReference type="GO" id="GO:0047974">
    <property type="term" value="F:guanosine deaminase activity"/>
    <property type="evidence" value="ECO:0007669"/>
    <property type="project" value="TreeGrafter"/>
</dbReference>
<dbReference type="InterPro" id="IPR016193">
    <property type="entry name" value="Cytidine_deaminase-like"/>
</dbReference>
<dbReference type="EMBL" id="JANAFB010000023">
    <property type="protein sequence ID" value="MCP3426346.1"/>
    <property type="molecule type" value="Genomic_DNA"/>
</dbReference>
<dbReference type="CDD" id="cd01285">
    <property type="entry name" value="nucleoside_deaminase"/>
    <property type="match status" value="1"/>
</dbReference>
<dbReference type="RefSeq" id="WP_254166945.1">
    <property type="nucleotide sequence ID" value="NZ_JANAFB010000023.1"/>
</dbReference>
<dbReference type="InterPro" id="IPR002125">
    <property type="entry name" value="CMP_dCMP_dom"/>
</dbReference>
<protein>
    <submittedName>
        <fullName evidence="4">Nucleoside deaminase</fullName>
    </submittedName>
</protein>
<organism evidence="4 5">
    <name type="scientific">Rothia santali</name>
    <dbReference type="NCBI Taxonomy" id="2949643"/>
    <lineage>
        <taxon>Bacteria</taxon>
        <taxon>Bacillati</taxon>
        <taxon>Actinomycetota</taxon>
        <taxon>Actinomycetes</taxon>
        <taxon>Micrococcales</taxon>
        <taxon>Micrococcaceae</taxon>
        <taxon>Rothia</taxon>
    </lineage>
</organism>
<keyword evidence="1" id="KW-0479">Metal-binding</keyword>
<keyword evidence="2" id="KW-0862">Zinc</keyword>
<accession>A0A9X2HII5</accession>
<dbReference type="AlphaFoldDB" id="A0A9X2HII5"/>
<dbReference type="Proteomes" id="UP001139502">
    <property type="component" value="Unassembled WGS sequence"/>
</dbReference>
<dbReference type="GO" id="GO:0008270">
    <property type="term" value="F:zinc ion binding"/>
    <property type="evidence" value="ECO:0007669"/>
    <property type="project" value="InterPro"/>
</dbReference>
<evidence type="ECO:0000256" key="1">
    <source>
        <dbReference type="ARBA" id="ARBA00022723"/>
    </source>
</evidence>
<dbReference type="PANTHER" id="PTHR11079:SF161">
    <property type="entry name" value="CMP_DCMP-TYPE DEAMINASE DOMAIN-CONTAINING PROTEIN"/>
    <property type="match status" value="1"/>
</dbReference>
<dbReference type="Pfam" id="PF00383">
    <property type="entry name" value="dCMP_cyt_deam_1"/>
    <property type="match status" value="1"/>
</dbReference>
<proteinExistence type="predicted"/>
<feature type="domain" description="CMP/dCMP-type deaminase" evidence="3">
    <location>
        <begin position="1"/>
        <end position="127"/>
    </location>
</feature>
<gene>
    <name evidence="4" type="ORF">NBM05_10120</name>
</gene>
<dbReference type="PROSITE" id="PS00903">
    <property type="entry name" value="CYT_DCMP_DEAMINASES_1"/>
    <property type="match status" value="1"/>
</dbReference>
<dbReference type="InterPro" id="IPR016192">
    <property type="entry name" value="APOBEC/CMP_deaminase_Zn-bd"/>
</dbReference>
<evidence type="ECO:0000259" key="3">
    <source>
        <dbReference type="PROSITE" id="PS51747"/>
    </source>
</evidence>
<keyword evidence="5" id="KW-1185">Reference proteome</keyword>
<name>A0A9X2HII5_9MICC</name>
<sequence>MDFAQHTIDLANGNVENGGRPFATVIVKDGEILCESPNLVEQTGDPTAHAEVVAIRQACAMLGTEHLVGTTIYVLAEPCPMCLGALYYCSPDRVVFLTTRDQYEDYYVDDRKYFELSTFYGEFGKSWDERRLPMEYDQRDAAVEVYRHWNECNDGERRAVEVPE</sequence>
<dbReference type="Gene3D" id="3.40.140.10">
    <property type="entry name" value="Cytidine Deaminase, domain 2"/>
    <property type="match status" value="1"/>
</dbReference>
<dbReference type="PROSITE" id="PS51747">
    <property type="entry name" value="CYT_DCMP_DEAMINASES_2"/>
    <property type="match status" value="1"/>
</dbReference>
<evidence type="ECO:0000256" key="2">
    <source>
        <dbReference type="ARBA" id="ARBA00022833"/>
    </source>
</evidence>
<evidence type="ECO:0000313" key="4">
    <source>
        <dbReference type="EMBL" id="MCP3426346.1"/>
    </source>
</evidence>